<feature type="transmembrane region" description="Helical" evidence="3">
    <location>
        <begin position="260"/>
        <end position="280"/>
    </location>
</feature>
<dbReference type="InterPro" id="IPR005754">
    <property type="entry name" value="Sortase"/>
</dbReference>
<reference evidence="5" key="1">
    <citation type="submission" date="2016-10" db="EMBL/GenBank/DDBJ databases">
        <authorList>
            <person name="de Groot N.N."/>
        </authorList>
    </citation>
    <scope>NUCLEOTIDE SEQUENCE [LARGE SCALE GENOMIC DNA]</scope>
    <source>
        <strain evidence="5">CGMCC 1.10697</strain>
    </source>
</reference>
<dbReference type="STRING" id="748909.SAMN05192575_101777"/>
<dbReference type="SUPFAM" id="SSF63817">
    <property type="entry name" value="Sortase"/>
    <property type="match status" value="1"/>
</dbReference>
<evidence type="ECO:0000256" key="1">
    <source>
        <dbReference type="ARBA" id="ARBA00022801"/>
    </source>
</evidence>
<evidence type="ECO:0000256" key="3">
    <source>
        <dbReference type="SAM" id="Phobius"/>
    </source>
</evidence>
<dbReference type="CDD" id="cd05830">
    <property type="entry name" value="Sortase_E"/>
    <property type="match status" value="1"/>
</dbReference>
<feature type="region of interest" description="Disordered" evidence="2">
    <location>
        <begin position="1"/>
        <end position="39"/>
    </location>
</feature>
<feature type="transmembrane region" description="Helical" evidence="3">
    <location>
        <begin position="286"/>
        <end position="305"/>
    </location>
</feature>
<gene>
    <name evidence="4" type="ORF">CXG46_20235</name>
    <name evidence="5" type="ORF">SAMN05192575_101777</name>
</gene>
<dbReference type="AlphaFoldDB" id="A0A1I0W9A2"/>
<dbReference type="EMBL" id="FOKC01000001">
    <property type="protein sequence ID" value="SFA84593.1"/>
    <property type="molecule type" value="Genomic_DNA"/>
</dbReference>
<dbReference type="EMBL" id="PJBV01000035">
    <property type="protein sequence ID" value="PKH37745.1"/>
    <property type="molecule type" value="Genomic_DNA"/>
</dbReference>
<evidence type="ECO:0000313" key="5">
    <source>
        <dbReference type="EMBL" id="SFA84593.1"/>
    </source>
</evidence>
<keyword evidence="3" id="KW-1133">Transmembrane helix</keyword>
<dbReference type="InterPro" id="IPR023365">
    <property type="entry name" value="Sortase_dom-sf"/>
</dbReference>
<organism evidence="5 6">
    <name type="scientific">Nocardioides alpinus</name>
    <dbReference type="NCBI Taxonomy" id="748909"/>
    <lineage>
        <taxon>Bacteria</taxon>
        <taxon>Bacillati</taxon>
        <taxon>Actinomycetota</taxon>
        <taxon>Actinomycetes</taxon>
        <taxon>Propionibacteriales</taxon>
        <taxon>Nocardioidaceae</taxon>
        <taxon>Nocardioides</taxon>
    </lineage>
</organism>
<dbReference type="Gene3D" id="2.40.260.10">
    <property type="entry name" value="Sortase"/>
    <property type="match status" value="1"/>
</dbReference>
<keyword evidence="3" id="KW-0472">Membrane</keyword>
<dbReference type="GO" id="GO:0016787">
    <property type="term" value="F:hydrolase activity"/>
    <property type="evidence" value="ECO:0007669"/>
    <property type="project" value="UniProtKB-KW"/>
</dbReference>
<evidence type="ECO:0000313" key="6">
    <source>
        <dbReference type="Proteomes" id="UP000199113"/>
    </source>
</evidence>
<keyword evidence="7" id="KW-1185">Reference proteome</keyword>
<dbReference type="Proteomes" id="UP000199113">
    <property type="component" value="Unassembled WGS sequence"/>
</dbReference>
<sequence length="318" mass="32678">MTMTTQRPAPDSSAPSAADPAPAGRATPPPGTPSPQAPATGDVWSVISTTSLMLCLVAGWMVAQMLYLGGVSQDRAQDALYTQFRGDLAAATAPLGPVTEVGEPVATLSIPHIGVEQVVVEGTASGDLLVGPGHLRNTVLPGQLGTSAVFGRASTYGAPFARIGELVRGDQINVTTAQGSVRFSVLGVRRAGDPLPQPRPESAARLVLVSGEASGARLPSISPGRVVYVDAEADEAFDTPAGLPRVVPDPELAMGTEAGAVLPLLTLCLGLLLALTFGVIAARQRFGAALVWVVTTPVVIAVAWLTTDVVMRLLPNLM</sequence>
<dbReference type="Pfam" id="PF04203">
    <property type="entry name" value="Sortase"/>
    <property type="match status" value="1"/>
</dbReference>
<evidence type="ECO:0000256" key="2">
    <source>
        <dbReference type="SAM" id="MobiDB-lite"/>
    </source>
</evidence>
<name>A0A1I0W9A2_9ACTN</name>
<dbReference type="RefSeq" id="WP_091194524.1">
    <property type="nucleotide sequence ID" value="NZ_FOKC01000001.1"/>
</dbReference>
<dbReference type="InterPro" id="IPR042003">
    <property type="entry name" value="Sortase_E"/>
</dbReference>
<reference evidence="4 7" key="2">
    <citation type="submission" date="2017-12" db="EMBL/GenBank/DDBJ databases">
        <title>Pharmacopeia of the Arctic Ocean.</title>
        <authorList>
            <person name="Collins E."/>
            <person name="Ducluzeau A.-L."/>
        </authorList>
    </citation>
    <scope>NUCLEOTIDE SEQUENCE [LARGE SCALE GENOMIC DNA]</scope>
    <source>
        <strain evidence="4 7">DSM 23325</strain>
    </source>
</reference>
<dbReference type="Proteomes" id="UP000233565">
    <property type="component" value="Unassembled WGS sequence"/>
</dbReference>
<accession>A0A1I0W9A2</accession>
<evidence type="ECO:0000313" key="4">
    <source>
        <dbReference type="EMBL" id="PKH37745.1"/>
    </source>
</evidence>
<evidence type="ECO:0000313" key="7">
    <source>
        <dbReference type="Proteomes" id="UP000233565"/>
    </source>
</evidence>
<feature type="compositionally biased region" description="Low complexity" evidence="2">
    <location>
        <begin position="1"/>
        <end position="26"/>
    </location>
</feature>
<dbReference type="OrthoDB" id="5242879at2"/>
<keyword evidence="3" id="KW-0812">Transmembrane</keyword>
<keyword evidence="1" id="KW-0378">Hydrolase</keyword>
<feature type="compositionally biased region" description="Pro residues" evidence="2">
    <location>
        <begin position="27"/>
        <end position="36"/>
    </location>
</feature>
<protein>
    <submittedName>
        <fullName evidence="4">Class E sortase</fullName>
    </submittedName>
    <submittedName>
        <fullName evidence="5">Sortase A</fullName>
    </submittedName>
</protein>
<proteinExistence type="predicted"/>